<dbReference type="AlphaFoldDB" id="A0A2S6ZFN8"/>
<organism evidence="1 2">
    <name type="scientific">Xanthomonas theicola</name>
    <dbReference type="NCBI Taxonomy" id="56464"/>
    <lineage>
        <taxon>Bacteria</taxon>
        <taxon>Pseudomonadati</taxon>
        <taxon>Pseudomonadota</taxon>
        <taxon>Gammaproteobacteria</taxon>
        <taxon>Lysobacterales</taxon>
        <taxon>Lysobacteraceae</taxon>
        <taxon>Xanthomonas</taxon>
    </lineage>
</organism>
<sequence>MRQVHVIGEDALTCALGTRMVVEATGIPPAMPAIDTKGVTRLQSNLRRYFGLANMGLVLCVADTDGACVKDLLARWLPQGAPRGFSLRFAVTEAESWLLADSQALADFLHVSRAKVPDNPDGLVDPKRQILALAARSSKRLLRQELISERDRNKPGVGYNVHLCDFAARHWRPSEASRVSPSLSRAMIRLAALAAP</sequence>
<evidence type="ECO:0000313" key="2">
    <source>
        <dbReference type="Proteomes" id="UP000239898"/>
    </source>
</evidence>
<keyword evidence="2" id="KW-1185">Reference proteome</keyword>
<dbReference type="RefSeq" id="WP_128420261.1">
    <property type="nucleotide sequence ID" value="NZ_CP049017.1"/>
</dbReference>
<accession>A0A2S6ZFN8</accession>
<comment type="caution">
    <text evidence="1">The sequence shown here is derived from an EMBL/GenBank/DDBJ whole genome shotgun (WGS) entry which is preliminary data.</text>
</comment>
<dbReference type="Proteomes" id="UP000239898">
    <property type="component" value="Unassembled WGS sequence"/>
</dbReference>
<evidence type="ECO:0008006" key="3">
    <source>
        <dbReference type="Google" id="ProtNLM"/>
    </source>
</evidence>
<evidence type="ECO:0000313" key="1">
    <source>
        <dbReference type="EMBL" id="PPT90960.1"/>
    </source>
</evidence>
<name>A0A2S6ZFN8_9XANT</name>
<dbReference type="OrthoDB" id="5763664at2"/>
<gene>
    <name evidence="1" type="ORF">XthCFBP4691_09880</name>
</gene>
<reference evidence="1 2" key="1">
    <citation type="submission" date="2016-08" db="EMBL/GenBank/DDBJ databases">
        <title>Evolution of the type three secretion system and type three effector repertoires in Xanthomonas.</title>
        <authorList>
            <person name="Merda D."/>
            <person name="Briand M."/>
            <person name="Bosis E."/>
            <person name="Rousseau C."/>
            <person name="Portier P."/>
            <person name="Jacques M.-A."/>
            <person name="Fischer-Le Saux M."/>
        </authorList>
    </citation>
    <scope>NUCLEOTIDE SEQUENCE [LARGE SCALE GENOMIC DNA]</scope>
    <source>
        <strain evidence="1 2">CFBP 4691</strain>
    </source>
</reference>
<dbReference type="EMBL" id="MIGX01000039">
    <property type="protein sequence ID" value="PPT90960.1"/>
    <property type="molecule type" value="Genomic_DNA"/>
</dbReference>
<proteinExistence type="predicted"/>
<protein>
    <recommendedName>
        <fullName evidence="3">DUF4276 family protein</fullName>
    </recommendedName>
</protein>